<feature type="transmembrane region" description="Helical" evidence="8">
    <location>
        <begin position="256"/>
        <end position="277"/>
    </location>
</feature>
<dbReference type="PROSITE" id="PS50850">
    <property type="entry name" value="MFS"/>
    <property type="match status" value="1"/>
</dbReference>
<reference evidence="10 11" key="1">
    <citation type="submission" date="2019-05" db="EMBL/GenBank/DDBJ databases">
        <title>Kocuria coralli sp. nov., a novel actinobacterium isolated from coral reef seawater.</title>
        <authorList>
            <person name="Li J."/>
        </authorList>
    </citation>
    <scope>NUCLEOTIDE SEQUENCE [LARGE SCALE GENOMIC DNA]</scope>
    <source>
        <strain evidence="10 11">SCSIO 13007</strain>
    </source>
</reference>
<keyword evidence="5 8" id="KW-0812">Transmembrane</keyword>
<dbReference type="PRINTS" id="PR01036">
    <property type="entry name" value="TCRTETB"/>
</dbReference>
<feature type="transmembrane region" description="Helical" evidence="8">
    <location>
        <begin position="350"/>
        <end position="370"/>
    </location>
</feature>
<dbReference type="PANTHER" id="PTHR23502:SF132">
    <property type="entry name" value="POLYAMINE TRANSPORTER 2-RELATED"/>
    <property type="match status" value="1"/>
</dbReference>
<feature type="transmembrane region" description="Helical" evidence="8">
    <location>
        <begin position="376"/>
        <end position="398"/>
    </location>
</feature>
<dbReference type="InterPro" id="IPR036259">
    <property type="entry name" value="MFS_trans_sf"/>
</dbReference>
<evidence type="ECO:0000313" key="11">
    <source>
        <dbReference type="Proteomes" id="UP000325957"/>
    </source>
</evidence>
<dbReference type="GO" id="GO:0042910">
    <property type="term" value="F:xenobiotic transmembrane transporter activity"/>
    <property type="evidence" value="ECO:0007669"/>
    <property type="project" value="InterPro"/>
</dbReference>
<feature type="transmembrane region" description="Helical" evidence="8">
    <location>
        <begin position="84"/>
        <end position="103"/>
    </location>
</feature>
<evidence type="ECO:0000256" key="7">
    <source>
        <dbReference type="ARBA" id="ARBA00023136"/>
    </source>
</evidence>
<dbReference type="InterPro" id="IPR004812">
    <property type="entry name" value="Efflux_drug-R_Bcr/CmlA"/>
</dbReference>
<dbReference type="InterPro" id="IPR011701">
    <property type="entry name" value="MFS"/>
</dbReference>
<dbReference type="PANTHER" id="PTHR23502">
    <property type="entry name" value="MAJOR FACILITATOR SUPERFAMILY"/>
    <property type="match status" value="1"/>
</dbReference>
<dbReference type="Gene3D" id="1.20.1720.10">
    <property type="entry name" value="Multidrug resistance protein D"/>
    <property type="match status" value="1"/>
</dbReference>
<evidence type="ECO:0000256" key="6">
    <source>
        <dbReference type="ARBA" id="ARBA00022989"/>
    </source>
</evidence>
<dbReference type="EMBL" id="SZWF01000002">
    <property type="protein sequence ID" value="KAA9395342.1"/>
    <property type="molecule type" value="Genomic_DNA"/>
</dbReference>
<dbReference type="GO" id="GO:1990961">
    <property type="term" value="P:xenobiotic detoxification by transmembrane export across the plasma membrane"/>
    <property type="evidence" value="ECO:0007669"/>
    <property type="project" value="InterPro"/>
</dbReference>
<proteinExistence type="inferred from homology"/>
<protein>
    <submittedName>
        <fullName evidence="10">Multidrug effflux MFS transporter</fullName>
    </submittedName>
</protein>
<dbReference type="SUPFAM" id="SSF103473">
    <property type="entry name" value="MFS general substrate transporter"/>
    <property type="match status" value="1"/>
</dbReference>
<dbReference type="AlphaFoldDB" id="A0A5J5L0G0"/>
<evidence type="ECO:0000256" key="2">
    <source>
        <dbReference type="ARBA" id="ARBA00006236"/>
    </source>
</evidence>
<comment type="caution">
    <text evidence="10">The sequence shown here is derived from an EMBL/GenBank/DDBJ whole genome shotgun (WGS) entry which is preliminary data.</text>
</comment>
<dbReference type="Pfam" id="PF07690">
    <property type="entry name" value="MFS_1"/>
    <property type="match status" value="1"/>
</dbReference>
<comment type="similarity">
    <text evidence="2">Belongs to the major facilitator superfamily. Bcr/CmlA family.</text>
</comment>
<feature type="transmembrane region" description="Helical" evidence="8">
    <location>
        <begin position="222"/>
        <end position="241"/>
    </location>
</feature>
<keyword evidence="3" id="KW-0813">Transport</keyword>
<evidence type="ECO:0000256" key="5">
    <source>
        <dbReference type="ARBA" id="ARBA00022692"/>
    </source>
</evidence>
<feature type="domain" description="Major facilitator superfamily (MFS) profile" evidence="9">
    <location>
        <begin position="16"/>
        <end position="405"/>
    </location>
</feature>
<feature type="transmembrane region" description="Helical" evidence="8">
    <location>
        <begin position="289"/>
        <end position="310"/>
    </location>
</feature>
<keyword evidence="6 8" id="KW-1133">Transmembrane helix</keyword>
<feature type="transmembrane region" description="Helical" evidence="8">
    <location>
        <begin position="142"/>
        <end position="166"/>
    </location>
</feature>
<dbReference type="OrthoDB" id="9814303at2"/>
<feature type="transmembrane region" description="Helical" evidence="8">
    <location>
        <begin position="172"/>
        <end position="192"/>
    </location>
</feature>
<keyword evidence="11" id="KW-1185">Reference proteome</keyword>
<feature type="transmembrane region" description="Helical" evidence="8">
    <location>
        <begin position="316"/>
        <end position="338"/>
    </location>
</feature>
<feature type="transmembrane region" description="Helical" evidence="8">
    <location>
        <begin position="54"/>
        <end position="72"/>
    </location>
</feature>
<evidence type="ECO:0000259" key="9">
    <source>
        <dbReference type="PROSITE" id="PS50850"/>
    </source>
</evidence>
<dbReference type="CDD" id="cd17320">
    <property type="entry name" value="MFS_MdfA_MDR_like"/>
    <property type="match status" value="1"/>
</dbReference>
<accession>A0A5J5L0G0</accession>
<keyword evidence="7 8" id="KW-0472">Membrane</keyword>
<dbReference type="NCBIfam" id="TIGR00710">
    <property type="entry name" value="efflux_Bcr_CflA"/>
    <property type="match status" value="1"/>
</dbReference>
<evidence type="ECO:0000313" key="10">
    <source>
        <dbReference type="EMBL" id="KAA9395342.1"/>
    </source>
</evidence>
<evidence type="ECO:0000256" key="8">
    <source>
        <dbReference type="SAM" id="Phobius"/>
    </source>
</evidence>
<evidence type="ECO:0000256" key="3">
    <source>
        <dbReference type="ARBA" id="ARBA00022448"/>
    </source>
</evidence>
<evidence type="ECO:0000256" key="4">
    <source>
        <dbReference type="ARBA" id="ARBA00022475"/>
    </source>
</evidence>
<dbReference type="RefSeq" id="WP_158032767.1">
    <property type="nucleotide sequence ID" value="NZ_ML708611.1"/>
</dbReference>
<evidence type="ECO:0000256" key="1">
    <source>
        <dbReference type="ARBA" id="ARBA00004651"/>
    </source>
</evidence>
<feature type="transmembrane region" description="Helical" evidence="8">
    <location>
        <begin position="109"/>
        <end position="130"/>
    </location>
</feature>
<dbReference type="GO" id="GO:0005886">
    <property type="term" value="C:plasma membrane"/>
    <property type="evidence" value="ECO:0007669"/>
    <property type="project" value="UniProtKB-SubCell"/>
</dbReference>
<sequence length="409" mass="42006">MPVSSRLGLAPGPDRVFFVLALGVLSAVSPMATDMYLASMPAMADFYGTPASTIQLSLSAYMIGMAVGQFLLGPVSDMWGRHRLLVAGTSVFLLSSIGIVFSADVGLLLALRVVQGFAGAAGVVISRAIVADIAQGIEAAKMYSLLGTIISVAPIVAPVLGGLIATWAPWQAVFWVLTGFGALMVACVVFVIPETLPPERRRQGGIAGTLSLAGAVLANRPFMAWALAISLSFGSLFSYISASSFVMQNVVGLSSIGYSIVFATAAFGSVVSSLVNVRLLNRFSPTRIIIAALGVQGIVNALGLTGILLGAPAWTIVVHVVCSQACVGFLMGNGIALSQAQVPGRAGSGSAVQGLLQFLVAAAVSPLAGLGGEHTAAPMGVLMFGFTTAALLTALLAARWSRRSRPHES</sequence>
<organism evidence="10 11">
    <name type="scientific">Kocuria coralli</name>
    <dbReference type="NCBI Taxonomy" id="1461025"/>
    <lineage>
        <taxon>Bacteria</taxon>
        <taxon>Bacillati</taxon>
        <taxon>Actinomycetota</taxon>
        <taxon>Actinomycetes</taxon>
        <taxon>Micrococcales</taxon>
        <taxon>Micrococcaceae</taxon>
        <taxon>Kocuria</taxon>
    </lineage>
</organism>
<keyword evidence="4" id="KW-1003">Cell membrane</keyword>
<comment type="subcellular location">
    <subcellularLocation>
        <location evidence="1">Cell membrane</location>
        <topology evidence="1">Multi-pass membrane protein</topology>
    </subcellularLocation>
</comment>
<dbReference type="Proteomes" id="UP000325957">
    <property type="component" value="Unassembled WGS sequence"/>
</dbReference>
<name>A0A5J5L0G0_9MICC</name>
<gene>
    <name evidence="10" type="ORF">FCK90_02770</name>
</gene>
<dbReference type="InterPro" id="IPR020846">
    <property type="entry name" value="MFS_dom"/>
</dbReference>